<evidence type="ECO:0000256" key="1">
    <source>
        <dbReference type="SAM" id="Phobius"/>
    </source>
</evidence>
<proteinExistence type="predicted"/>
<keyword evidence="3" id="KW-1185">Reference proteome</keyword>
<evidence type="ECO:0008006" key="4">
    <source>
        <dbReference type="Google" id="ProtNLM"/>
    </source>
</evidence>
<accession>A0A2T5MFV9</accession>
<sequence length="121" mass="13119">MNHENDQDDLAFARKAAQALRHSETIDSETAAKLALARKRALAAANTPSAQLRSMWPVAAVTAAAIVAVLVLQPERNSALNPAVADASGVDTLDLLTDDMSPAFYRDLEFYQWLAQERPNA</sequence>
<keyword evidence="1" id="KW-1133">Transmembrane helix</keyword>
<feature type="transmembrane region" description="Helical" evidence="1">
    <location>
        <begin position="54"/>
        <end position="72"/>
    </location>
</feature>
<protein>
    <recommendedName>
        <fullName evidence="4">DUF3619 domain-containing protein</fullName>
    </recommendedName>
</protein>
<name>A0A2T5MFV9_9GAMM</name>
<dbReference type="EMBL" id="QANS01000003">
    <property type="protein sequence ID" value="PTU31442.1"/>
    <property type="molecule type" value="Genomic_DNA"/>
</dbReference>
<gene>
    <name evidence="2" type="ORF">CJD38_08870</name>
</gene>
<comment type="caution">
    <text evidence="2">The sequence shown here is derived from an EMBL/GenBank/DDBJ whole genome shotgun (WGS) entry which is preliminary data.</text>
</comment>
<organism evidence="2 3">
    <name type="scientific">Stenotrophobium rhamnosiphilum</name>
    <dbReference type="NCBI Taxonomy" id="2029166"/>
    <lineage>
        <taxon>Bacteria</taxon>
        <taxon>Pseudomonadati</taxon>
        <taxon>Pseudomonadota</taxon>
        <taxon>Gammaproteobacteria</taxon>
        <taxon>Nevskiales</taxon>
        <taxon>Nevskiaceae</taxon>
        <taxon>Stenotrophobium</taxon>
    </lineage>
</organism>
<reference evidence="2 3" key="1">
    <citation type="submission" date="2018-04" db="EMBL/GenBank/DDBJ databases">
        <title>Novel species isolated from glacier.</title>
        <authorList>
            <person name="Liu Q."/>
            <person name="Xin Y.-H."/>
        </authorList>
    </citation>
    <scope>NUCLEOTIDE SEQUENCE [LARGE SCALE GENOMIC DNA]</scope>
    <source>
        <strain evidence="2 3">GT1R17</strain>
    </source>
</reference>
<dbReference type="OrthoDB" id="7069342at2"/>
<dbReference type="AlphaFoldDB" id="A0A2T5MFV9"/>
<keyword evidence="1" id="KW-0472">Membrane</keyword>
<evidence type="ECO:0000313" key="3">
    <source>
        <dbReference type="Proteomes" id="UP000244248"/>
    </source>
</evidence>
<dbReference type="RefSeq" id="WP_107939985.1">
    <property type="nucleotide sequence ID" value="NZ_QANS01000003.1"/>
</dbReference>
<keyword evidence="1" id="KW-0812">Transmembrane</keyword>
<dbReference type="Proteomes" id="UP000244248">
    <property type="component" value="Unassembled WGS sequence"/>
</dbReference>
<evidence type="ECO:0000313" key="2">
    <source>
        <dbReference type="EMBL" id="PTU31442.1"/>
    </source>
</evidence>